<name>A0AA35Y918_LACSI</name>
<dbReference type="AlphaFoldDB" id="A0AA35Y918"/>
<evidence type="ECO:0000313" key="3">
    <source>
        <dbReference type="Proteomes" id="UP001177003"/>
    </source>
</evidence>
<protein>
    <submittedName>
        <fullName evidence="2">Uncharacterized protein</fullName>
    </submittedName>
</protein>
<accession>A0AA35Y918</accession>
<dbReference type="EMBL" id="OX465077">
    <property type="protein sequence ID" value="CAI9269655.1"/>
    <property type="molecule type" value="Genomic_DNA"/>
</dbReference>
<evidence type="ECO:0000256" key="1">
    <source>
        <dbReference type="SAM" id="MobiDB-lite"/>
    </source>
</evidence>
<keyword evidence="3" id="KW-1185">Reference proteome</keyword>
<sequence length="82" mass="9403">MGNQESNVNNHIYEEHYLASDDDIGIEDFDFPDNDTLYDGGFQTRESSNPNLEDSNQAEDENQFVDEDTEVNIDFSEGTKFN</sequence>
<proteinExistence type="predicted"/>
<feature type="compositionally biased region" description="Acidic residues" evidence="1">
    <location>
        <begin position="56"/>
        <end position="71"/>
    </location>
</feature>
<evidence type="ECO:0000313" key="2">
    <source>
        <dbReference type="EMBL" id="CAI9269655.1"/>
    </source>
</evidence>
<feature type="region of interest" description="Disordered" evidence="1">
    <location>
        <begin position="29"/>
        <end position="82"/>
    </location>
</feature>
<reference evidence="2" key="1">
    <citation type="submission" date="2023-04" db="EMBL/GenBank/DDBJ databases">
        <authorList>
            <person name="Vijverberg K."/>
            <person name="Xiong W."/>
            <person name="Schranz E."/>
        </authorList>
    </citation>
    <scope>NUCLEOTIDE SEQUENCE</scope>
</reference>
<dbReference type="Proteomes" id="UP001177003">
    <property type="component" value="Chromosome 1"/>
</dbReference>
<feature type="compositionally biased region" description="Polar residues" evidence="1">
    <location>
        <begin position="44"/>
        <end position="55"/>
    </location>
</feature>
<organism evidence="2 3">
    <name type="scientific">Lactuca saligna</name>
    <name type="common">Willowleaf lettuce</name>
    <dbReference type="NCBI Taxonomy" id="75948"/>
    <lineage>
        <taxon>Eukaryota</taxon>
        <taxon>Viridiplantae</taxon>
        <taxon>Streptophyta</taxon>
        <taxon>Embryophyta</taxon>
        <taxon>Tracheophyta</taxon>
        <taxon>Spermatophyta</taxon>
        <taxon>Magnoliopsida</taxon>
        <taxon>eudicotyledons</taxon>
        <taxon>Gunneridae</taxon>
        <taxon>Pentapetalae</taxon>
        <taxon>asterids</taxon>
        <taxon>campanulids</taxon>
        <taxon>Asterales</taxon>
        <taxon>Asteraceae</taxon>
        <taxon>Cichorioideae</taxon>
        <taxon>Cichorieae</taxon>
        <taxon>Lactucinae</taxon>
        <taxon>Lactuca</taxon>
    </lineage>
</organism>
<gene>
    <name evidence="2" type="ORF">LSALG_LOCUS10012</name>
</gene>